<dbReference type="Proteomes" id="UP000597762">
    <property type="component" value="Unassembled WGS sequence"/>
</dbReference>
<sequence length="187" mass="22582">MLKSSYLFLFLFIFAFFSPFLLFFYGKMQTLPFFLFSDYSLSWEDAVSLISFSYLCFLPFSPLFSFLCLIVPFLSSSEYYTLPAILYFPFLSFLLTQSLFLHFFFFYNLIFSQCLFFPFHHFTCLFFFQFLLSLLFISSYSLLFLFYSLFFFLSFLSISLAFILFFFFHNTIPFTLFFTSYLVLPFQ</sequence>
<reference evidence="2" key="1">
    <citation type="submission" date="2021-01" db="EMBL/GenBank/DDBJ databases">
        <authorList>
            <person name="Li R."/>
            <person name="Bekaert M."/>
        </authorList>
    </citation>
    <scope>NUCLEOTIDE SEQUENCE</scope>
    <source>
        <strain evidence="2">Farmed</strain>
    </source>
</reference>
<feature type="transmembrane region" description="Helical" evidence="1">
    <location>
        <begin position="119"/>
        <end position="137"/>
    </location>
</feature>
<keyword evidence="3" id="KW-1185">Reference proteome</keyword>
<evidence type="ECO:0000313" key="2">
    <source>
        <dbReference type="EMBL" id="CAE1310341.1"/>
    </source>
</evidence>
<dbReference type="EMBL" id="CAHIKZ030004391">
    <property type="protein sequence ID" value="CAE1310341.1"/>
    <property type="molecule type" value="Genomic_DNA"/>
</dbReference>
<accession>A0A812DW96</accession>
<proteinExistence type="predicted"/>
<keyword evidence="1" id="KW-0472">Membrane</keyword>
<feature type="transmembrane region" description="Helical" evidence="1">
    <location>
        <begin position="86"/>
        <end position="107"/>
    </location>
</feature>
<organism evidence="2 3">
    <name type="scientific">Acanthosepion pharaonis</name>
    <name type="common">Pharaoh cuttlefish</name>
    <name type="synonym">Sepia pharaonis</name>
    <dbReference type="NCBI Taxonomy" id="158019"/>
    <lineage>
        <taxon>Eukaryota</taxon>
        <taxon>Metazoa</taxon>
        <taxon>Spiralia</taxon>
        <taxon>Lophotrochozoa</taxon>
        <taxon>Mollusca</taxon>
        <taxon>Cephalopoda</taxon>
        <taxon>Coleoidea</taxon>
        <taxon>Decapodiformes</taxon>
        <taxon>Sepiida</taxon>
        <taxon>Sepiina</taxon>
        <taxon>Sepiidae</taxon>
        <taxon>Acanthosepion</taxon>
    </lineage>
</organism>
<feature type="transmembrane region" description="Helical" evidence="1">
    <location>
        <begin position="46"/>
        <end position="74"/>
    </location>
</feature>
<evidence type="ECO:0000256" key="1">
    <source>
        <dbReference type="SAM" id="Phobius"/>
    </source>
</evidence>
<keyword evidence="1" id="KW-0812">Transmembrane</keyword>
<gene>
    <name evidence="2" type="ORF">SPHA_61895</name>
</gene>
<name>A0A812DW96_ACAPH</name>
<keyword evidence="1" id="KW-1133">Transmembrane helix</keyword>
<feature type="transmembrane region" description="Helical" evidence="1">
    <location>
        <begin position="144"/>
        <end position="168"/>
    </location>
</feature>
<protein>
    <submittedName>
        <fullName evidence="2">Uncharacterized protein</fullName>
    </submittedName>
</protein>
<comment type="caution">
    <text evidence="2">The sequence shown here is derived from an EMBL/GenBank/DDBJ whole genome shotgun (WGS) entry which is preliminary data.</text>
</comment>
<dbReference type="AlphaFoldDB" id="A0A812DW96"/>
<feature type="transmembrane region" description="Helical" evidence="1">
    <location>
        <begin position="7"/>
        <end position="26"/>
    </location>
</feature>
<evidence type="ECO:0000313" key="3">
    <source>
        <dbReference type="Proteomes" id="UP000597762"/>
    </source>
</evidence>